<keyword evidence="3" id="KW-0238">DNA-binding</keyword>
<dbReference type="EMBL" id="CP158373">
    <property type="protein sequence ID" value="XBY62091.1"/>
    <property type="molecule type" value="Genomic_DNA"/>
</dbReference>
<dbReference type="PRINTS" id="PR00039">
    <property type="entry name" value="HTHLYSR"/>
</dbReference>
<dbReference type="GO" id="GO:0003700">
    <property type="term" value="F:DNA-binding transcription factor activity"/>
    <property type="evidence" value="ECO:0007669"/>
    <property type="project" value="InterPro"/>
</dbReference>
<dbReference type="RefSeq" id="WP_350446481.1">
    <property type="nucleotide sequence ID" value="NZ_CP158373.1"/>
</dbReference>
<evidence type="ECO:0000256" key="3">
    <source>
        <dbReference type="ARBA" id="ARBA00023125"/>
    </source>
</evidence>
<dbReference type="InterPro" id="IPR058163">
    <property type="entry name" value="LysR-type_TF_proteobact-type"/>
</dbReference>
<dbReference type="SUPFAM" id="SSF53850">
    <property type="entry name" value="Periplasmic binding protein-like II"/>
    <property type="match status" value="1"/>
</dbReference>
<accession>A0AAU7XWG3</accession>
<dbReference type="Gene3D" id="1.10.10.10">
    <property type="entry name" value="Winged helix-like DNA-binding domain superfamily/Winged helix DNA-binding domain"/>
    <property type="match status" value="1"/>
</dbReference>
<dbReference type="PANTHER" id="PTHR30537:SF26">
    <property type="entry name" value="GLYCINE CLEAVAGE SYSTEM TRANSCRIPTIONAL ACTIVATOR"/>
    <property type="match status" value="1"/>
</dbReference>
<evidence type="ECO:0000256" key="1">
    <source>
        <dbReference type="ARBA" id="ARBA00009437"/>
    </source>
</evidence>
<dbReference type="PANTHER" id="PTHR30537">
    <property type="entry name" value="HTH-TYPE TRANSCRIPTIONAL REGULATOR"/>
    <property type="match status" value="1"/>
</dbReference>
<evidence type="ECO:0000256" key="4">
    <source>
        <dbReference type="ARBA" id="ARBA00023163"/>
    </source>
</evidence>
<gene>
    <name evidence="6" type="ORF">ABS648_19240</name>
</gene>
<evidence type="ECO:0000259" key="5">
    <source>
        <dbReference type="PROSITE" id="PS50931"/>
    </source>
</evidence>
<dbReference type="Gene3D" id="3.40.190.10">
    <property type="entry name" value="Periplasmic binding protein-like II"/>
    <property type="match status" value="2"/>
</dbReference>
<dbReference type="Pfam" id="PF03466">
    <property type="entry name" value="LysR_substrate"/>
    <property type="match status" value="1"/>
</dbReference>
<dbReference type="PROSITE" id="PS50931">
    <property type="entry name" value="HTH_LYSR"/>
    <property type="match status" value="1"/>
</dbReference>
<proteinExistence type="inferred from homology"/>
<feature type="domain" description="HTH lysR-type" evidence="5">
    <location>
        <begin position="6"/>
        <end position="63"/>
    </location>
</feature>
<dbReference type="GO" id="GO:0043565">
    <property type="term" value="F:sequence-specific DNA binding"/>
    <property type="evidence" value="ECO:0007669"/>
    <property type="project" value="TreeGrafter"/>
</dbReference>
<name>A0AAU7XWG3_9PSED</name>
<keyword evidence="4" id="KW-0804">Transcription</keyword>
<dbReference type="Pfam" id="PF00126">
    <property type="entry name" value="HTH_1"/>
    <property type="match status" value="1"/>
</dbReference>
<sequence length="292" mass="32525">MTRRLPSTSALLALEAAARHQSFARAAQEISLSEGAISRQIAKLEQFLGVRLFLRVGNRVELSSAGTRYAAQMRTLLADMERHTRQVMSEASAGTALEIGVIPTLASRWLIPRLARFRQRHPDIEINLRERTQPFTLEDSDLHAAINYDHPIWRSMQVQPLFEAPMVAVCHPRLADEVHARMPLLHKHGSPYGWSRYAELAGMALPSATTGPVYDRYALLIEAAKAGFGMALVPRRYVEDELGEGRLSAPWPTLPQLSERYVLVTRPAAESPPALATFTRWLLAEGEAPSSM</sequence>
<protein>
    <submittedName>
        <fullName evidence="6">LysR substrate-binding domain-containing protein</fullName>
    </submittedName>
</protein>
<reference evidence="6" key="1">
    <citation type="submission" date="2023-08" db="EMBL/GenBank/DDBJ databases">
        <title>Increased levels of nutrients transform a symbiont into a lethal pathobiont.</title>
        <authorList>
            <person name="Lachnit T."/>
            <person name="Ulrich L."/>
            <person name="Willmer F.M."/>
            <person name="Hasenbein T."/>
            <person name="Steiner L.X."/>
            <person name="Wolters M."/>
            <person name="Herbst E.M."/>
            <person name="Deines P."/>
        </authorList>
    </citation>
    <scope>NUCLEOTIDE SEQUENCE</scope>
    <source>
        <strain evidence="6">T3</strain>
    </source>
</reference>
<dbReference type="AlphaFoldDB" id="A0AAU7XWG3"/>
<organism evidence="6">
    <name type="scientific">Pseudomonas solani</name>
    <dbReference type="NCBI Taxonomy" id="2731552"/>
    <lineage>
        <taxon>Bacteria</taxon>
        <taxon>Pseudomonadati</taxon>
        <taxon>Pseudomonadota</taxon>
        <taxon>Gammaproteobacteria</taxon>
        <taxon>Pseudomonadales</taxon>
        <taxon>Pseudomonadaceae</taxon>
        <taxon>Pseudomonas</taxon>
    </lineage>
</organism>
<dbReference type="InterPro" id="IPR000847">
    <property type="entry name" value="LysR_HTH_N"/>
</dbReference>
<dbReference type="SUPFAM" id="SSF46785">
    <property type="entry name" value="Winged helix' DNA-binding domain"/>
    <property type="match status" value="1"/>
</dbReference>
<dbReference type="InterPro" id="IPR005119">
    <property type="entry name" value="LysR_subst-bd"/>
</dbReference>
<dbReference type="InterPro" id="IPR036390">
    <property type="entry name" value="WH_DNA-bd_sf"/>
</dbReference>
<evidence type="ECO:0000313" key="6">
    <source>
        <dbReference type="EMBL" id="XBY62091.1"/>
    </source>
</evidence>
<dbReference type="GO" id="GO:0006351">
    <property type="term" value="P:DNA-templated transcription"/>
    <property type="evidence" value="ECO:0007669"/>
    <property type="project" value="TreeGrafter"/>
</dbReference>
<dbReference type="CDD" id="cd08432">
    <property type="entry name" value="PBP2_GcdR_TrpI_HvrB_AmpR_like"/>
    <property type="match status" value="1"/>
</dbReference>
<evidence type="ECO:0000256" key="2">
    <source>
        <dbReference type="ARBA" id="ARBA00023015"/>
    </source>
</evidence>
<comment type="similarity">
    <text evidence="1">Belongs to the LysR transcriptional regulatory family.</text>
</comment>
<keyword evidence="2" id="KW-0805">Transcription regulation</keyword>
<dbReference type="InterPro" id="IPR036388">
    <property type="entry name" value="WH-like_DNA-bd_sf"/>
</dbReference>